<dbReference type="GO" id="GO:0005886">
    <property type="term" value="C:plasma membrane"/>
    <property type="evidence" value="ECO:0007669"/>
    <property type="project" value="UniProtKB-SubCell"/>
</dbReference>
<keyword evidence="10 14" id="KW-0472">Membrane</keyword>
<dbReference type="InterPro" id="IPR017871">
    <property type="entry name" value="ABC_transporter-like_CS"/>
</dbReference>
<keyword evidence="7 16" id="KW-0067">ATP-binding</keyword>
<keyword evidence="6" id="KW-0547">Nucleotide-binding</keyword>
<dbReference type="GO" id="GO:0005524">
    <property type="term" value="F:ATP binding"/>
    <property type="evidence" value="ECO:0007669"/>
    <property type="project" value="UniProtKB-KW"/>
</dbReference>
<evidence type="ECO:0000256" key="2">
    <source>
        <dbReference type="ARBA" id="ARBA00005417"/>
    </source>
</evidence>
<evidence type="ECO:0000256" key="14">
    <source>
        <dbReference type="SAM" id="Phobius"/>
    </source>
</evidence>
<keyword evidence="9 14" id="KW-1133">Transmembrane helix</keyword>
<dbReference type="InterPro" id="IPR001851">
    <property type="entry name" value="ABC_transp_permease"/>
</dbReference>
<dbReference type="PANTHER" id="PTHR45772:SF11">
    <property type="entry name" value="HIGH-AFFINITY BRANCHED-CHAIN AMINO ACID TRANSPORT ATP-BINDING PROTEIN LIVG"/>
    <property type="match status" value="1"/>
</dbReference>
<evidence type="ECO:0000313" key="17">
    <source>
        <dbReference type="Proteomes" id="UP000255460"/>
    </source>
</evidence>
<evidence type="ECO:0000256" key="11">
    <source>
        <dbReference type="ARBA" id="ARBA00041124"/>
    </source>
</evidence>
<feature type="transmembrane region" description="Helical" evidence="14">
    <location>
        <begin position="78"/>
        <end position="108"/>
    </location>
</feature>
<feature type="domain" description="ABC transporter" evidence="15">
    <location>
        <begin position="165"/>
        <end position="413"/>
    </location>
</feature>
<dbReference type="PROSITE" id="PS00211">
    <property type="entry name" value="ABC_TRANSPORTER_1"/>
    <property type="match status" value="1"/>
</dbReference>
<dbReference type="CDD" id="cd06581">
    <property type="entry name" value="TM_PBP1_LivM_like"/>
    <property type="match status" value="1"/>
</dbReference>
<keyword evidence="4" id="KW-1003">Cell membrane</keyword>
<evidence type="ECO:0000256" key="5">
    <source>
        <dbReference type="ARBA" id="ARBA00022692"/>
    </source>
</evidence>
<keyword evidence="8" id="KW-0029">Amino-acid transport</keyword>
<reference evidence="16 17" key="1">
    <citation type="submission" date="2018-06" db="EMBL/GenBank/DDBJ databases">
        <authorList>
            <consortium name="Pathogen Informatics"/>
            <person name="Doyle S."/>
        </authorList>
    </citation>
    <scope>NUCLEOTIDE SEQUENCE [LARGE SCALE GENOMIC DNA]</scope>
    <source>
        <strain evidence="16 17">NCTC10418</strain>
    </source>
</reference>
<dbReference type="EMBL" id="UFZQ01000001">
    <property type="protein sequence ID" value="STE82868.1"/>
    <property type="molecule type" value="Genomic_DNA"/>
</dbReference>
<evidence type="ECO:0000256" key="7">
    <source>
        <dbReference type="ARBA" id="ARBA00022840"/>
    </source>
</evidence>
<proteinExistence type="inferred from homology"/>
<comment type="similarity">
    <text evidence="2">Belongs to the ABC transporter superfamily.</text>
</comment>
<evidence type="ECO:0000256" key="1">
    <source>
        <dbReference type="ARBA" id="ARBA00004429"/>
    </source>
</evidence>
<evidence type="ECO:0000256" key="13">
    <source>
        <dbReference type="ARBA" id="ARBA00053041"/>
    </source>
</evidence>
<dbReference type="GO" id="GO:0016887">
    <property type="term" value="F:ATP hydrolysis activity"/>
    <property type="evidence" value="ECO:0007669"/>
    <property type="project" value="InterPro"/>
</dbReference>
<evidence type="ECO:0000256" key="12">
    <source>
        <dbReference type="ARBA" id="ARBA00042258"/>
    </source>
</evidence>
<dbReference type="GO" id="GO:1903806">
    <property type="term" value="P:L-isoleucine import across plasma membrane"/>
    <property type="evidence" value="ECO:0007669"/>
    <property type="project" value="TreeGrafter"/>
</dbReference>
<dbReference type="InterPro" id="IPR051120">
    <property type="entry name" value="ABC_AA/LPS_Transport"/>
</dbReference>
<dbReference type="GO" id="GO:0005304">
    <property type="term" value="F:L-valine transmembrane transporter activity"/>
    <property type="evidence" value="ECO:0007669"/>
    <property type="project" value="TreeGrafter"/>
</dbReference>
<dbReference type="GO" id="GO:0042941">
    <property type="term" value="P:D-alanine transmembrane transport"/>
    <property type="evidence" value="ECO:0007669"/>
    <property type="project" value="TreeGrafter"/>
</dbReference>
<dbReference type="FunFam" id="3.40.50.300:FF:000317">
    <property type="entry name" value="Amino acid ABC transporter ATP-binding protein"/>
    <property type="match status" value="1"/>
</dbReference>
<dbReference type="NCBIfam" id="NF008449">
    <property type="entry name" value="PRK11300.1"/>
    <property type="match status" value="1"/>
</dbReference>
<evidence type="ECO:0000256" key="8">
    <source>
        <dbReference type="ARBA" id="ARBA00022970"/>
    </source>
</evidence>
<evidence type="ECO:0000256" key="6">
    <source>
        <dbReference type="ARBA" id="ARBA00022741"/>
    </source>
</evidence>
<keyword evidence="16" id="KW-0378">Hydrolase</keyword>
<dbReference type="GO" id="GO:1903805">
    <property type="term" value="P:L-valine import across plasma membrane"/>
    <property type="evidence" value="ECO:0007669"/>
    <property type="project" value="TreeGrafter"/>
</dbReference>
<dbReference type="SMART" id="SM00382">
    <property type="entry name" value="AAA"/>
    <property type="match status" value="1"/>
</dbReference>
<dbReference type="SUPFAM" id="SSF52540">
    <property type="entry name" value="P-loop containing nucleoside triphosphate hydrolases"/>
    <property type="match status" value="1"/>
</dbReference>
<dbReference type="GO" id="GO:0015192">
    <property type="term" value="F:L-phenylalanine transmembrane transporter activity"/>
    <property type="evidence" value="ECO:0007669"/>
    <property type="project" value="TreeGrafter"/>
</dbReference>
<evidence type="ECO:0000256" key="10">
    <source>
        <dbReference type="ARBA" id="ARBA00023136"/>
    </source>
</evidence>
<sequence length="414" mass="45582">MALLLVVLSLFVINRLLRMPLGRAWEALREDEIACRSLGLSPRRIKLTAFTISAAFAGFAGTLFAARQGFVSPESFTFAESAFVLAIVVLGGMGSQFAVIWAAILLVVSRELMRDFNEYSMLMLGGFDGADDDLASAGLAAHDAPATEAEKRRSERRAGMSQPLLSVNGLMMRFGGLLAVNNVNLELYPQEIVSLIGPNGAGKTTVFNCLTGFYKPTGGTILLRDQHLEGLPGQQIARMGVVRTFQHVRLFREMTVIENLLVAQHQQLKTGLFSGLLKTPSFRRAQSEALDRAATWLERIGLLEHANRQASNLAYGDQRRLEIARCMVTQPEILMLDEPAAGLNPKETKELDELIAELRNHHNTTILLIEHDMKLVMGISDRIYVVNQGTPLANGTPEQIRNNPDVIRAYLGEA</sequence>
<evidence type="ECO:0000256" key="3">
    <source>
        <dbReference type="ARBA" id="ARBA00022448"/>
    </source>
</evidence>
<dbReference type="Proteomes" id="UP000255460">
    <property type="component" value="Unassembled WGS sequence"/>
</dbReference>
<evidence type="ECO:0000256" key="4">
    <source>
        <dbReference type="ARBA" id="ARBA00022475"/>
    </source>
</evidence>
<name>A0A376KJL4_ECOLX</name>
<dbReference type="GO" id="GO:0015188">
    <property type="term" value="F:L-isoleucine transmembrane transporter activity"/>
    <property type="evidence" value="ECO:0007669"/>
    <property type="project" value="TreeGrafter"/>
</dbReference>
<dbReference type="PROSITE" id="PS50893">
    <property type="entry name" value="ABC_TRANSPORTER_2"/>
    <property type="match status" value="1"/>
</dbReference>
<dbReference type="InterPro" id="IPR043428">
    <property type="entry name" value="LivM-like"/>
</dbReference>
<keyword evidence="5 14" id="KW-0812">Transmembrane</keyword>
<evidence type="ECO:0000313" key="16">
    <source>
        <dbReference type="EMBL" id="STE82868.1"/>
    </source>
</evidence>
<evidence type="ECO:0000259" key="15">
    <source>
        <dbReference type="PROSITE" id="PS50893"/>
    </source>
</evidence>
<dbReference type="GO" id="GO:0015808">
    <property type="term" value="P:L-alanine transport"/>
    <property type="evidence" value="ECO:0007669"/>
    <property type="project" value="TreeGrafter"/>
</dbReference>
<dbReference type="PANTHER" id="PTHR45772">
    <property type="entry name" value="CONSERVED COMPONENT OF ABC TRANSPORTER FOR NATURAL AMINO ACIDS-RELATED"/>
    <property type="match status" value="1"/>
</dbReference>
<keyword evidence="3" id="KW-0813">Transport</keyword>
<dbReference type="InterPro" id="IPR032823">
    <property type="entry name" value="BCA_ABC_TP_C"/>
</dbReference>
<protein>
    <recommendedName>
        <fullName evidence="11">High-affinity branched-chain amino acid transport ATP-binding protein LivG</fullName>
    </recommendedName>
    <alternativeName>
        <fullName evidence="12">LIV-I protein G</fullName>
    </alternativeName>
</protein>
<gene>
    <name evidence="16" type="primary">livG</name>
    <name evidence="16" type="ORF">NCTC10418_00499</name>
</gene>
<comment type="function">
    <text evidence="13">Component of the leucine-specific transport system.</text>
</comment>
<dbReference type="CDD" id="cd03219">
    <property type="entry name" value="ABC_Mj1267_LivG_branched"/>
    <property type="match status" value="1"/>
</dbReference>
<comment type="subcellular location">
    <subcellularLocation>
        <location evidence="1">Cell inner membrane</location>
        <topology evidence="1">Multi-pass membrane protein</topology>
    </subcellularLocation>
</comment>
<dbReference type="Pfam" id="PF02653">
    <property type="entry name" value="BPD_transp_2"/>
    <property type="match status" value="1"/>
</dbReference>
<dbReference type="InterPro" id="IPR003439">
    <property type="entry name" value="ABC_transporter-like_ATP-bd"/>
</dbReference>
<dbReference type="InterPro" id="IPR003593">
    <property type="entry name" value="AAA+_ATPase"/>
</dbReference>
<organism evidence="16 17">
    <name type="scientific">Escherichia coli</name>
    <dbReference type="NCBI Taxonomy" id="562"/>
    <lineage>
        <taxon>Bacteria</taxon>
        <taxon>Pseudomonadati</taxon>
        <taxon>Pseudomonadota</taxon>
        <taxon>Gammaproteobacteria</taxon>
        <taxon>Enterobacterales</taxon>
        <taxon>Enterobacteriaceae</taxon>
        <taxon>Escherichia</taxon>
    </lineage>
</organism>
<dbReference type="Pfam" id="PF12399">
    <property type="entry name" value="BCA_ABC_TP_C"/>
    <property type="match status" value="1"/>
</dbReference>
<dbReference type="InterPro" id="IPR027417">
    <property type="entry name" value="P-loop_NTPase"/>
</dbReference>
<dbReference type="AlphaFoldDB" id="A0A376KJL4"/>
<feature type="transmembrane region" description="Helical" evidence="14">
    <location>
        <begin position="47"/>
        <end position="66"/>
    </location>
</feature>
<evidence type="ECO:0000256" key="9">
    <source>
        <dbReference type="ARBA" id="ARBA00022989"/>
    </source>
</evidence>
<accession>A0A376KJL4</accession>
<dbReference type="Gene3D" id="3.40.50.300">
    <property type="entry name" value="P-loop containing nucleotide triphosphate hydrolases"/>
    <property type="match status" value="1"/>
</dbReference>
<dbReference type="Pfam" id="PF00005">
    <property type="entry name" value="ABC_tran"/>
    <property type="match status" value="1"/>
</dbReference>